<reference evidence="9 10" key="1">
    <citation type="submission" date="2020-08" db="EMBL/GenBank/DDBJ databases">
        <title>Cohnella phylogeny.</title>
        <authorList>
            <person name="Dunlap C."/>
        </authorList>
    </citation>
    <scope>NUCLEOTIDE SEQUENCE [LARGE SCALE GENOMIC DNA]</scope>
    <source>
        <strain evidence="9 10">DSM 25239</strain>
    </source>
</reference>
<keyword evidence="10" id="KW-1185">Reference proteome</keyword>
<dbReference type="Gene3D" id="2.60.40.10">
    <property type="entry name" value="Immunoglobulins"/>
    <property type="match status" value="1"/>
</dbReference>
<dbReference type="InterPro" id="IPR017853">
    <property type="entry name" value="GH"/>
</dbReference>
<dbReference type="InterPro" id="IPR026891">
    <property type="entry name" value="Fn3-like"/>
</dbReference>
<dbReference type="InterPro" id="IPR019800">
    <property type="entry name" value="Glyco_hydro_3_AS"/>
</dbReference>
<dbReference type="InterPro" id="IPR051915">
    <property type="entry name" value="Cellulose_Degrad_GH3"/>
</dbReference>
<dbReference type="RefSeq" id="WP_185135458.1">
    <property type="nucleotide sequence ID" value="NZ_BORM01000066.1"/>
</dbReference>
<dbReference type="Pfam" id="PF00933">
    <property type="entry name" value="Glyco_hydro_3"/>
    <property type="match status" value="1"/>
</dbReference>
<dbReference type="Pfam" id="PF14310">
    <property type="entry name" value="Fn3-like"/>
    <property type="match status" value="1"/>
</dbReference>
<dbReference type="EC" id="3.2.1.21" evidence="3"/>
<dbReference type="PANTHER" id="PTHR30620:SF16">
    <property type="entry name" value="LYSOSOMAL BETA GLUCOSIDASE"/>
    <property type="match status" value="1"/>
</dbReference>
<evidence type="ECO:0000256" key="2">
    <source>
        <dbReference type="ARBA" id="ARBA00005336"/>
    </source>
</evidence>
<dbReference type="SUPFAM" id="SSF52279">
    <property type="entry name" value="Beta-D-glucan exohydrolase, C-terminal domain"/>
    <property type="match status" value="1"/>
</dbReference>
<evidence type="ECO:0000313" key="10">
    <source>
        <dbReference type="Proteomes" id="UP000553776"/>
    </source>
</evidence>
<dbReference type="EMBL" id="JACJVR010000030">
    <property type="protein sequence ID" value="MBB6691458.1"/>
    <property type="molecule type" value="Genomic_DNA"/>
</dbReference>
<keyword evidence="4" id="KW-0732">Signal</keyword>
<accession>A0A841TWS7</accession>
<dbReference type="GO" id="GO:0009251">
    <property type="term" value="P:glucan catabolic process"/>
    <property type="evidence" value="ECO:0007669"/>
    <property type="project" value="TreeGrafter"/>
</dbReference>
<dbReference type="FunFam" id="2.60.40.10:FF:000495">
    <property type="entry name" value="Periplasmic beta-glucosidase"/>
    <property type="match status" value="1"/>
</dbReference>
<name>A0A841TWS7_9BACL</name>
<evidence type="ECO:0000256" key="1">
    <source>
        <dbReference type="ARBA" id="ARBA00000448"/>
    </source>
</evidence>
<dbReference type="PRINTS" id="PR00133">
    <property type="entry name" value="GLHYDRLASE3"/>
</dbReference>
<dbReference type="Proteomes" id="UP000553776">
    <property type="component" value="Unassembled WGS sequence"/>
</dbReference>
<comment type="catalytic activity">
    <reaction evidence="1">
        <text>Hydrolysis of terminal, non-reducing beta-D-glucosyl residues with release of beta-D-glucose.</text>
        <dbReference type="EC" id="3.2.1.21"/>
    </reaction>
</comment>
<feature type="domain" description="Fibronectin type III-like" evidence="8">
    <location>
        <begin position="650"/>
        <end position="719"/>
    </location>
</feature>
<evidence type="ECO:0000256" key="6">
    <source>
        <dbReference type="ARBA" id="ARBA00023295"/>
    </source>
</evidence>
<dbReference type="SUPFAM" id="SSF51445">
    <property type="entry name" value="(Trans)glycosidases"/>
    <property type="match status" value="1"/>
</dbReference>
<dbReference type="Pfam" id="PF01915">
    <property type="entry name" value="Glyco_hydro_3_C"/>
    <property type="match status" value="1"/>
</dbReference>
<dbReference type="InterPro" id="IPR002772">
    <property type="entry name" value="Glyco_hydro_3_C"/>
</dbReference>
<evidence type="ECO:0000256" key="4">
    <source>
        <dbReference type="ARBA" id="ARBA00022729"/>
    </source>
</evidence>
<dbReference type="SMART" id="SM01217">
    <property type="entry name" value="Fn3_like"/>
    <property type="match status" value="1"/>
</dbReference>
<evidence type="ECO:0000256" key="3">
    <source>
        <dbReference type="ARBA" id="ARBA00012744"/>
    </source>
</evidence>
<evidence type="ECO:0000313" key="9">
    <source>
        <dbReference type="EMBL" id="MBB6691458.1"/>
    </source>
</evidence>
<comment type="similarity">
    <text evidence="2 7">Belongs to the glycosyl hydrolase 3 family.</text>
</comment>
<dbReference type="Gene3D" id="3.20.20.300">
    <property type="entry name" value="Glycoside hydrolase, family 3, N-terminal domain"/>
    <property type="match status" value="1"/>
</dbReference>
<sequence>MSTPTSSPLREKLPLHVYLERMTLEEKIAQLIQLAVPFFEGATDAGQITGPMASLGITEETVRNAGSVLGMAGAQETIRVQRTHLERNRLGIPLLMMADIVHGFKTIFPVPLAIGCSWNPELAERSAQIAAKEASVSGVHVTFAPMVDLVRDPRWGRVMESTGEDPYLNSEFARAFVRGFQGTDLSGDPDRVAACVKHFAAYGAAEAGRDYNTVDMSPRQLREFYLPAYKAALDEGCEMVMTSFNTVDGIPATGNAPLMRQLLREEWGFGGVLISDWGAVKELIAHGIAADESEAALKAIRAGVDIEMMTACYAHHLAELIGSGEVDEALVDEAVMRILQLKEKLGLFDNPYRAADPEREKEIVFCDEHRAAAREIARKSGVLLKNDGVLPLKPTQRIAVVGPFARSGDLLGPWSWTGSQDAVVRLADAIGGKLSAPAGLTVAEGCGIETWAEEQWTEAAAAARDADVIVLALGEHSDMSGEAGCRADIRLPGAQLELVRRVHALGKPVVAVLFNGRPLDLHGVFDEANAVLEAWFPGSEGGLAVADLLFGDANPSGRLTMSFPFSVGQVPVYYNAFNTGRPQGAPDAQVRYVSQYLDIPNEPLLPFGFGLSYATFEYADAKLSAETMTPEQPISVSVRVTNTGAVAGIETVQLYVRDVSGEVVRPVKELKAFRQIELQPGESQVVVFELREEQLRYYHSDLSHSSDAGAFVAFVGANSRDNVSLPFRLVK</sequence>
<dbReference type="InterPro" id="IPR036962">
    <property type="entry name" value="Glyco_hydro_3_N_sf"/>
</dbReference>
<keyword evidence="6 7" id="KW-0326">Glycosidase</keyword>
<keyword evidence="5 7" id="KW-0378">Hydrolase</keyword>
<dbReference type="InterPro" id="IPR036881">
    <property type="entry name" value="Glyco_hydro_3_C_sf"/>
</dbReference>
<dbReference type="PANTHER" id="PTHR30620">
    <property type="entry name" value="PERIPLASMIC BETA-GLUCOSIDASE-RELATED"/>
    <property type="match status" value="1"/>
</dbReference>
<dbReference type="PROSITE" id="PS00775">
    <property type="entry name" value="GLYCOSYL_HYDROL_F3"/>
    <property type="match status" value="1"/>
</dbReference>
<proteinExistence type="inferred from homology"/>
<gene>
    <name evidence="9" type="primary">bglX</name>
    <name evidence="9" type="ORF">H7B90_08620</name>
</gene>
<dbReference type="InterPro" id="IPR013783">
    <property type="entry name" value="Ig-like_fold"/>
</dbReference>
<dbReference type="Gene3D" id="3.40.50.1700">
    <property type="entry name" value="Glycoside hydrolase family 3 C-terminal domain"/>
    <property type="match status" value="1"/>
</dbReference>
<protein>
    <recommendedName>
        <fullName evidence="3">beta-glucosidase</fullName>
        <ecNumber evidence="3">3.2.1.21</ecNumber>
    </recommendedName>
</protein>
<evidence type="ECO:0000256" key="5">
    <source>
        <dbReference type="ARBA" id="ARBA00022801"/>
    </source>
</evidence>
<dbReference type="InterPro" id="IPR001764">
    <property type="entry name" value="Glyco_hydro_3_N"/>
</dbReference>
<evidence type="ECO:0000256" key="7">
    <source>
        <dbReference type="RuleBase" id="RU361161"/>
    </source>
</evidence>
<dbReference type="AlphaFoldDB" id="A0A841TWS7"/>
<dbReference type="GO" id="GO:0008422">
    <property type="term" value="F:beta-glucosidase activity"/>
    <property type="evidence" value="ECO:0007669"/>
    <property type="project" value="UniProtKB-EC"/>
</dbReference>
<dbReference type="NCBIfam" id="NF011678">
    <property type="entry name" value="PRK15098.1"/>
    <property type="match status" value="1"/>
</dbReference>
<evidence type="ECO:0000259" key="8">
    <source>
        <dbReference type="SMART" id="SM01217"/>
    </source>
</evidence>
<comment type="caution">
    <text evidence="9">The sequence shown here is derived from an EMBL/GenBank/DDBJ whole genome shotgun (WGS) entry which is preliminary data.</text>
</comment>
<organism evidence="9 10">
    <name type="scientific">Cohnella xylanilytica</name>
    <dbReference type="NCBI Taxonomy" id="557555"/>
    <lineage>
        <taxon>Bacteria</taxon>
        <taxon>Bacillati</taxon>
        <taxon>Bacillota</taxon>
        <taxon>Bacilli</taxon>
        <taxon>Bacillales</taxon>
        <taxon>Paenibacillaceae</taxon>
        <taxon>Cohnella</taxon>
    </lineage>
</organism>